<keyword evidence="4 7" id="KW-0812">Transmembrane</keyword>
<feature type="transmembrane region" description="Helical" evidence="7">
    <location>
        <begin position="138"/>
        <end position="165"/>
    </location>
</feature>
<evidence type="ECO:0000256" key="6">
    <source>
        <dbReference type="ARBA" id="ARBA00023136"/>
    </source>
</evidence>
<feature type="transmembrane region" description="Helical" evidence="7">
    <location>
        <begin position="101"/>
        <end position="126"/>
    </location>
</feature>
<evidence type="ECO:0000256" key="3">
    <source>
        <dbReference type="ARBA" id="ARBA00022475"/>
    </source>
</evidence>
<dbReference type="Gene3D" id="1.10.3720.10">
    <property type="entry name" value="MetI-like"/>
    <property type="match status" value="1"/>
</dbReference>
<dbReference type="EMBL" id="UINC01033884">
    <property type="protein sequence ID" value="SVB23859.1"/>
    <property type="molecule type" value="Genomic_DNA"/>
</dbReference>
<dbReference type="Pfam" id="PF00528">
    <property type="entry name" value="BPD_transp_1"/>
    <property type="match status" value="1"/>
</dbReference>
<evidence type="ECO:0000259" key="8">
    <source>
        <dbReference type="PROSITE" id="PS50928"/>
    </source>
</evidence>
<sequence>MLTYIVRRLLRLIPTLVVISIMTFIIIQLPPGDFFDSLQAQLAESESRADQQAFDALRKQYHLDEPLWKQYLFWIGGCVQGDFGYSFEWRRPVADLIGERLGLTFVMSLGSLVFMWTVAIPIGIYSARNRLSWSDYSLTFVAFIGLCIPNFVIALIAMYASVFWFGGSAGGLFSQEYKYAAWSLPKVWDLLRHLWVPVVVIGAAGTATMMRLMRTSMLDVLDRAYITTARAKGLAERWVIYKYAVRVAINPMISIMGMQIPQLVSGSIIVAIVLGLPTTGPLFYRALETQDMYLAGTFLMLLAILLLLGNLLADILLALVDPRIRLE</sequence>
<keyword evidence="2" id="KW-0813">Transport</keyword>
<dbReference type="PROSITE" id="PS50928">
    <property type="entry name" value="ABC_TM1"/>
    <property type="match status" value="1"/>
</dbReference>
<comment type="subcellular location">
    <subcellularLocation>
        <location evidence="1">Cell membrane</location>
        <topology evidence="1">Multi-pass membrane protein</topology>
    </subcellularLocation>
</comment>
<dbReference type="InterPro" id="IPR000515">
    <property type="entry name" value="MetI-like"/>
</dbReference>
<protein>
    <recommendedName>
        <fullName evidence="8">ABC transmembrane type-1 domain-containing protein</fullName>
    </recommendedName>
</protein>
<dbReference type="AlphaFoldDB" id="A0A382CDD2"/>
<evidence type="ECO:0000313" key="9">
    <source>
        <dbReference type="EMBL" id="SVB23859.1"/>
    </source>
</evidence>
<feature type="transmembrane region" description="Helical" evidence="7">
    <location>
        <begin position="263"/>
        <end position="287"/>
    </location>
</feature>
<name>A0A382CDD2_9ZZZZ</name>
<evidence type="ECO:0000256" key="4">
    <source>
        <dbReference type="ARBA" id="ARBA00022692"/>
    </source>
</evidence>
<dbReference type="PANTHER" id="PTHR30465:SF43">
    <property type="entry name" value="OLIGOPEPTIDE ABC TRANSPORTER, PERMEASE PROTEIN"/>
    <property type="match status" value="1"/>
</dbReference>
<evidence type="ECO:0000256" key="7">
    <source>
        <dbReference type="SAM" id="Phobius"/>
    </source>
</evidence>
<dbReference type="InterPro" id="IPR035906">
    <property type="entry name" value="MetI-like_sf"/>
</dbReference>
<proteinExistence type="predicted"/>
<evidence type="ECO:0000256" key="2">
    <source>
        <dbReference type="ARBA" id="ARBA00022448"/>
    </source>
</evidence>
<evidence type="ECO:0000256" key="5">
    <source>
        <dbReference type="ARBA" id="ARBA00022989"/>
    </source>
</evidence>
<accession>A0A382CDD2</accession>
<dbReference type="InterPro" id="IPR045621">
    <property type="entry name" value="BPD_transp_1_N"/>
</dbReference>
<keyword evidence="3" id="KW-1003">Cell membrane</keyword>
<reference evidence="9" key="1">
    <citation type="submission" date="2018-05" db="EMBL/GenBank/DDBJ databases">
        <authorList>
            <person name="Lanie J.A."/>
            <person name="Ng W.-L."/>
            <person name="Kazmierczak K.M."/>
            <person name="Andrzejewski T.M."/>
            <person name="Davidsen T.M."/>
            <person name="Wayne K.J."/>
            <person name="Tettelin H."/>
            <person name="Glass J.I."/>
            <person name="Rusch D."/>
            <person name="Podicherti R."/>
            <person name="Tsui H.-C.T."/>
            <person name="Winkler M.E."/>
        </authorList>
    </citation>
    <scope>NUCLEOTIDE SEQUENCE</scope>
</reference>
<keyword evidence="5 7" id="KW-1133">Transmembrane helix</keyword>
<organism evidence="9">
    <name type="scientific">marine metagenome</name>
    <dbReference type="NCBI Taxonomy" id="408172"/>
    <lineage>
        <taxon>unclassified sequences</taxon>
        <taxon>metagenomes</taxon>
        <taxon>ecological metagenomes</taxon>
    </lineage>
</organism>
<feature type="transmembrane region" description="Helical" evidence="7">
    <location>
        <begin position="194"/>
        <end position="213"/>
    </location>
</feature>
<dbReference type="Pfam" id="PF19300">
    <property type="entry name" value="BPD_transp_1_N"/>
    <property type="match status" value="1"/>
</dbReference>
<feature type="transmembrane region" description="Helical" evidence="7">
    <location>
        <begin position="12"/>
        <end position="29"/>
    </location>
</feature>
<evidence type="ECO:0000256" key="1">
    <source>
        <dbReference type="ARBA" id="ARBA00004651"/>
    </source>
</evidence>
<feature type="transmembrane region" description="Helical" evidence="7">
    <location>
        <begin position="293"/>
        <end position="320"/>
    </location>
</feature>
<keyword evidence="6 7" id="KW-0472">Membrane</keyword>
<dbReference type="SUPFAM" id="SSF161098">
    <property type="entry name" value="MetI-like"/>
    <property type="match status" value="1"/>
</dbReference>
<dbReference type="PANTHER" id="PTHR30465">
    <property type="entry name" value="INNER MEMBRANE ABC TRANSPORTER"/>
    <property type="match status" value="1"/>
</dbReference>
<dbReference type="GO" id="GO:0005886">
    <property type="term" value="C:plasma membrane"/>
    <property type="evidence" value="ECO:0007669"/>
    <property type="project" value="UniProtKB-SubCell"/>
</dbReference>
<gene>
    <name evidence="9" type="ORF">METZ01_LOCUS176713</name>
</gene>
<dbReference type="GO" id="GO:0055085">
    <property type="term" value="P:transmembrane transport"/>
    <property type="evidence" value="ECO:0007669"/>
    <property type="project" value="InterPro"/>
</dbReference>
<feature type="domain" description="ABC transmembrane type-1" evidence="8">
    <location>
        <begin position="101"/>
        <end position="317"/>
    </location>
</feature>
<dbReference type="CDD" id="cd06261">
    <property type="entry name" value="TM_PBP2"/>
    <property type="match status" value="1"/>
</dbReference>